<reference evidence="1" key="1">
    <citation type="submission" date="2019-02" db="EMBL/GenBank/DDBJ databases">
        <authorList>
            <person name="Gruber-Vodicka R. H."/>
            <person name="Seah K. B. B."/>
        </authorList>
    </citation>
    <scope>NUCLEOTIDE SEQUENCE</scope>
    <source>
        <strain evidence="1">BECK_M7</strain>
    </source>
</reference>
<dbReference type="AlphaFoldDB" id="A0A450UH44"/>
<organism evidence="1">
    <name type="scientific">Candidatus Kentrum sp. LFY</name>
    <dbReference type="NCBI Taxonomy" id="2126342"/>
    <lineage>
        <taxon>Bacteria</taxon>
        <taxon>Pseudomonadati</taxon>
        <taxon>Pseudomonadota</taxon>
        <taxon>Gammaproteobacteria</taxon>
        <taxon>Candidatus Kentrum</taxon>
    </lineage>
</organism>
<protein>
    <submittedName>
        <fullName evidence="1">Uncharacterized protein</fullName>
    </submittedName>
</protein>
<dbReference type="EMBL" id="CAADFF010000029">
    <property type="protein sequence ID" value="VFJ91847.1"/>
    <property type="molecule type" value="Genomic_DNA"/>
</dbReference>
<gene>
    <name evidence="1" type="ORF">BECKLFY1418B_GA0070995_102912</name>
</gene>
<name>A0A450UH44_9GAMM</name>
<accession>A0A450UH44</accession>
<proteinExistence type="predicted"/>
<evidence type="ECO:0000313" key="1">
    <source>
        <dbReference type="EMBL" id="VFJ91847.1"/>
    </source>
</evidence>
<sequence length="161" mass="18370">MGRISRNTSFLSPYQIIYAPNSSAGVPNVIGYGRFHEGVKSSFYKCGNAEKMPSRWLPLARLETFRCRQFEHVTPNGCRRKSCLPRLLRNPPIDGLVQRMVRIVARSSHNPTLFVRVLPRFRSWLHLRGGDVFLFMGSEPQFHEIQATPSYPQGQGPIQAQ</sequence>